<evidence type="ECO:0000256" key="10">
    <source>
        <dbReference type="RuleBase" id="RU004535"/>
    </source>
</evidence>
<keyword evidence="8 9" id="KW-0604">Photosystem II</keyword>
<comment type="subunit">
    <text evidence="9">PSII is composed of 1 copy each of membrane proteins PsbA, PsbB, PsbC, PsbD, PsbE, PsbF, PsbH, PsbI, PsbJ, PsbK, PsbL, PsbM, PsbT, PsbX, PsbY, PsbZ, Psb30/Ycf12, at least 3 peripheral proteins of the oxygen-evolving complex and a large number of cofactors. It forms dimeric complexes.</text>
</comment>
<keyword evidence="5 9" id="KW-1133">Transmembrane helix</keyword>
<evidence type="ECO:0000256" key="6">
    <source>
        <dbReference type="ARBA" id="ARBA00022991"/>
    </source>
</evidence>
<feature type="transmembrane region" description="Helical" evidence="11">
    <location>
        <begin position="138"/>
        <end position="166"/>
    </location>
</feature>
<feature type="transmembrane region" description="Helical" evidence="11">
    <location>
        <begin position="20"/>
        <end position="43"/>
    </location>
</feature>
<organism evidence="12">
    <name type="scientific">Lingulaulax polyedra</name>
    <name type="common">Dinoflagellate</name>
    <name type="synonym">Lingulodinium polyedra</name>
    <dbReference type="NCBI Taxonomy" id="160621"/>
    <lineage>
        <taxon>Eukaryota</taxon>
        <taxon>Sar</taxon>
        <taxon>Alveolata</taxon>
        <taxon>Dinophyceae</taxon>
        <taxon>Gonyaulacales</taxon>
        <taxon>Lingulodiniaceae</taxon>
        <taxon>Lingulaulax</taxon>
    </lineage>
</organism>
<dbReference type="InterPro" id="IPR000932">
    <property type="entry name" value="PS_antenna-like"/>
</dbReference>
<sequence>MGLPWFRVHICILNDPGRLISVHIMHNALVAGWSGVMLLYELIIQDPSDPVLNPIWRQGCYVMPFVSRLGVVRSFYDWSLGIELESNYFWTYETVSGAHILLSGLFILAAFWHWSYWDLDVFVSVVSGNFVLDLNRIFGLHLSLAAIVCFGFGLAHLTGFFGPGFWTSDSFGIVGSVRFVKPVYSLIGLSPFCYGVISSNHIGAGFFGIFLGLWHISTRPGPLLYKLLGMGNIESVLSSSISSVFFSAFVTSGLMWYGSVSTALELFGPSRYHWDNGYFSIDIERRVNNIVGKNFDLLLNKAWEQVPEKLVFYDYIGCNPSKGGLFRSGPMIKGDGIVQNWLGHASFEMGTLSLTVRRMPAFFETFPVILIDQGGSVRADIPFRRAESRYSIEQTSVVLYFQGGILSGVEYSTPSLVKSYARKSQFGEIFTFDKKTGQTDGVFRTSPRCWYSFSHVTLAFIFFFGHLWHAGRALFRDIWTGVSIISLYQVEYGRNEKLGEDVNNASALI</sequence>
<keyword evidence="7 9" id="KW-0472">Membrane</keyword>
<keyword evidence="2 9" id="KW-0148">Chlorophyll</keyword>
<feature type="transmembrane region" description="Helical" evidence="11">
    <location>
        <begin position="186"/>
        <end position="214"/>
    </location>
</feature>
<keyword evidence="9" id="KW-0793">Thylakoid</keyword>
<dbReference type="GO" id="GO:0009772">
    <property type="term" value="P:photosynthetic electron transport in photosystem II"/>
    <property type="evidence" value="ECO:0007669"/>
    <property type="project" value="InterPro"/>
</dbReference>
<keyword evidence="12" id="KW-0150">Chloroplast</keyword>
<accession>Q2I6P8</accession>
<evidence type="ECO:0000313" key="12">
    <source>
        <dbReference type="EMBL" id="ABB89027.1"/>
    </source>
</evidence>
<comment type="similarity">
    <text evidence="9 10">Belongs to the PsbB/PsbC family. PsbB subfamily.</text>
</comment>
<protein>
    <recommendedName>
        <fullName evidence="9 10">Photosystem II CP47 reaction center protein</fullName>
    </recommendedName>
    <alternativeName>
        <fullName evidence="9">PSII 47 kDa protein</fullName>
    </alternativeName>
    <alternativeName>
        <fullName evidence="9">Protein CP-47</fullName>
    </alternativeName>
</protein>
<comment type="subcellular location">
    <subcellularLocation>
        <location evidence="1">Membrane</location>
        <topology evidence="1">Multi-pass membrane protein</topology>
    </subcellularLocation>
    <subcellularLocation>
        <location evidence="9 10">Plastid</location>
        <location evidence="9 10">Chloroplast thylakoid membrane</location>
        <topology evidence="9 10">Multi-pass membrane protein</topology>
    </subcellularLocation>
</comment>
<geneLocation type="chloroplast" evidence="12"/>
<dbReference type="HAMAP" id="MF_01495">
    <property type="entry name" value="PSII_PsbB_CP47"/>
    <property type="match status" value="1"/>
</dbReference>
<name>Q2I6P8_LINPO</name>
<gene>
    <name evidence="9 12" type="primary">psbB</name>
</gene>
<dbReference type="InterPro" id="IPR036001">
    <property type="entry name" value="PS_II_antenna-like_sf"/>
</dbReference>
<proteinExistence type="evidence at transcript level"/>
<evidence type="ECO:0000256" key="5">
    <source>
        <dbReference type="ARBA" id="ARBA00022989"/>
    </source>
</evidence>
<keyword evidence="10 12" id="KW-0934">Plastid</keyword>
<comment type="subunit">
    <text evidence="10">PSII is composed of 1 copy each of membrane proteins PsbA, PsbB, PsbC, PsbD, PsbE, PsbF, PsbH, PsbI, PsbJ, PsbK, PsbL, PsbM, PsbT, PsbX, PsbY, PsbZ, Ycf12, at least 3 peripheral proteins of the oxygen-evolving complex and a large number of cofactors. It forms dimeric complexes.</text>
</comment>
<dbReference type="AlphaFoldDB" id="Q2I6P8"/>
<keyword evidence="4 9" id="KW-0812">Transmembrane</keyword>
<dbReference type="Pfam" id="PF00421">
    <property type="entry name" value="PSII"/>
    <property type="match status" value="1"/>
</dbReference>
<dbReference type="InterPro" id="IPR017486">
    <property type="entry name" value="PSII_PsbB"/>
</dbReference>
<comment type="function">
    <text evidence="9 10">One of the components of the core complex of photosystem II (PSII). It binds chlorophyll and helps catalyze the primary light-induced photochemical processes of PSII. PSII is a light-driven water:plastoquinone oxidoreductase, using light energy to abstract electrons from H(2)O, generating O(2) and a proton gradient subsequently used for ATP formation.</text>
</comment>
<keyword evidence="3 9" id="KW-0602">Photosynthesis</keyword>
<evidence type="ECO:0000256" key="9">
    <source>
        <dbReference type="HAMAP-Rule" id="MF_01495"/>
    </source>
</evidence>
<evidence type="ECO:0000256" key="3">
    <source>
        <dbReference type="ARBA" id="ARBA00022531"/>
    </source>
</evidence>
<evidence type="ECO:0000256" key="2">
    <source>
        <dbReference type="ARBA" id="ARBA00022494"/>
    </source>
</evidence>
<evidence type="ECO:0000256" key="4">
    <source>
        <dbReference type="ARBA" id="ARBA00022692"/>
    </source>
</evidence>
<dbReference type="Gene3D" id="3.10.680.10">
    <property type="entry name" value="Photosystem II CP47 reaction center protein"/>
    <property type="match status" value="1"/>
</dbReference>
<dbReference type="EMBL" id="DQ264845">
    <property type="protein sequence ID" value="ABB89027.1"/>
    <property type="molecule type" value="mRNA"/>
</dbReference>
<dbReference type="NCBIfam" id="TIGR03039">
    <property type="entry name" value="PS_II_CP47"/>
    <property type="match status" value="1"/>
</dbReference>
<evidence type="ECO:0000256" key="7">
    <source>
        <dbReference type="ARBA" id="ARBA00023136"/>
    </source>
</evidence>
<evidence type="ECO:0000256" key="11">
    <source>
        <dbReference type="SAM" id="Phobius"/>
    </source>
</evidence>
<dbReference type="GO" id="GO:0009523">
    <property type="term" value="C:photosystem II"/>
    <property type="evidence" value="ECO:0007669"/>
    <property type="project" value="UniProtKB-KW"/>
</dbReference>
<feature type="transmembrane region" description="Helical" evidence="11">
    <location>
        <begin position="96"/>
        <end position="117"/>
    </location>
</feature>
<keyword evidence="6 9" id="KW-0157">Chromophore</keyword>
<reference evidence="12" key="1">
    <citation type="journal article" date="2006" name="Nucleic Acids Res.">
        <title>Rampant polyuridylylation of plastid gene transcripts in the dinoflagellate Lingulodinium.</title>
        <authorList>
            <person name="Wang Y."/>
            <person name="Morse D."/>
        </authorList>
    </citation>
    <scope>NUCLEOTIDE SEQUENCE</scope>
</reference>
<feature type="transmembrane region" description="Helical" evidence="11">
    <location>
        <begin position="235"/>
        <end position="257"/>
    </location>
</feature>
<dbReference type="GO" id="GO:0009535">
    <property type="term" value="C:chloroplast thylakoid membrane"/>
    <property type="evidence" value="ECO:0007669"/>
    <property type="project" value="UniProtKB-SubCell"/>
</dbReference>
<evidence type="ECO:0000256" key="8">
    <source>
        <dbReference type="ARBA" id="ARBA00023276"/>
    </source>
</evidence>
<dbReference type="GO" id="GO:0016168">
    <property type="term" value="F:chlorophyll binding"/>
    <property type="evidence" value="ECO:0007669"/>
    <property type="project" value="UniProtKB-UniRule"/>
</dbReference>
<dbReference type="SUPFAM" id="SSF161077">
    <property type="entry name" value="Photosystem II antenna protein-like"/>
    <property type="match status" value="1"/>
</dbReference>
<evidence type="ECO:0000256" key="1">
    <source>
        <dbReference type="ARBA" id="ARBA00004141"/>
    </source>
</evidence>